<protein>
    <submittedName>
        <fullName evidence="2">Glycosyltransferase family 4 protein</fullName>
    </submittedName>
</protein>
<dbReference type="AlphaFoldDB" id="A0A6C0VGL3"/>
<proteinExistence type="predicted"/>
<dbReference type="GeneID" id="44085569"/>
<evidence type="ECO:0000313" key="2">
    <source>
        <dbReference type="EMBL" id="QIB89734.1"/>
    </source>
</evidence>
<organism evidence="2 3">
    <name type="scientific">Methanosarcina mazei</name>
    <name type="common">Methanosarcina frisia</name>
    <dbReference type="NCBI Taxonomy" id="2209"/>
    <lineage>
        <taxon>Archaea</taxon>
        <taxon>Methanobacteriati</taxon>
        <taxon>Methanobacteriota</taxon>
        <taxon>Stenosarchaea group</taxon>
        <taxon>Methanomicrobia</taxon>
        <taxon>Methanosarcinales</taxon>
        <taxon>Methanosarcinaceae</taxon>
        <taxon>Methanosarcina</taxon>
    </lineage>
</organism>
<feature type="domain" description="Glycosyl transferase family 1" evidence="1">
    <location>
        <begin position="227"/>
        <end position="304"/>
    </location>
</feature>
<reference evidence="2 3" key="1">
    <citation type="journal article" date="2020" name="Environ. Microbiol. Rep.">
        <title>Redox cycling of Fe(II) and Fe(III) in magnetite accelerates aceticlastic methanogenesis by Methanosarcina mazei.</title>
        <authorList>
            <person name="Wang H."/>
            <person name="Byrne J.M."/>
            <person name="Liu P."/>
            <person name="Liu J."/>
            <person name="Dong X."/>
            <person name="Lu Y."/>
        </authorList>
    </citation>
    <scope>NUCLEOTIDE SEQUENCE [LARGE SCALE GENOMIC DNA]</scope>
    <source>
        <strain evidence="3">zm-15</strain>
    </source>
</reference>
<dbReference type="RefSeq" id="WP_080940104.1">
    <property type="nucleotide sequence ID" value="NZ_CP042908.1"/>
</dbReference>
<gene>
    <name evidence="2" type="ORF">FQU78_00625</name>
</gene>
<dbReference type="Proteomes" id="UP000467371">
    <property type="component" value="Chromosome"/>
</dbReference>
<dbReference type="PANTHER" id="PTHR12526">
    <property type="entry name" value="GLYCOSYLTRANSFERASE"/>
    <property type="match status" value="1"/>
</dbReference>
<sequence>MGLGRTMVVNIGYIEAPKGDKWKVGGGNAYRKSLLSLESDNFDLESMGILFNKNGNKILQGFKTLSNLLYFKGQKDIWIRDYLSTLTLPFDRTLGKNIAIVHHLDSNYLSYPLICKSMDKLYYSNLKSVDLLVVVSNYWKEHFESYVDNIKIIYNCFNMNDFQFTKEEIMEFKQKYNLLDKPIIYLGNCQKSKGVIEAYNELKSMDAYLVTSGQKRVDIPAINLDLNYRDYLRLLKASSVVVTMSLFNEGWCRTAHEAMLCKTPVVGSGNGGMRELLEGGKQIICENFLDLQKNVEYLLESPENGKYGFNYASQKRFTQECFQKEWIDSFLEVGSY</sequence>
<accession>A0A6C0VGL3</accession>
<name>A0A6C0VGL3_METMZ</name>
<evidence type="ECO:0000313" key="3">
    <source>
        <dbReference type="Proteomes" id="UP000467371"/>
    </source>
</evidence>
<dbReference type="SUPFAM" id="SSF53756">
    <property type="entry name" value="UDP-Glycosyltransferase/glycogen phosphorylase"/>
    <property type="match status" value="1"/>
</dbReference>
<evidence type="ECO:0000259" key="1">
    <source>
        <dbReference type="Pfam" id="PF00534"/>
    </source>
</evidence>
<dbReference type="GO" id="GO:0016757">
    <property type="term" value="F:glycosyltransferase activity"/>
    <property type="evidence" value="ECO:0007669"/>
    <property type="project" value="InterPro"/>
</dbReference>
<dbReference type="InterPro" id="IPR001296">
    <property type="entry name" value="Glyco_trans_1"/>
</dbReference>
<dbReference type="Gene3D" id="3.40.50.2000">
    <property type="entry name" value="Glycogen Phosphorylase B"/>
    <property type="match status" value="2"/>
</dbReference>
<keyword evidence="2" id="KW-0808">Transferase</keyword>
<dbReference type="EMBL" id="CP042908">
    <property type="protein sequence ID" value="QIB89734.1"/>
    <property type="molecule type" value="Genomic_DNA"/>
</dbReference>
<dbReference type="Pfam" id="PF00534">
    <property type="entry name" value="Glycos_transf_1"/>
    <property type="match status" value="1"/>
</dbReference>